<evidence type="ECO:0000313" key="2">
    <source>
        <dbReference type="EMBL" id="MEX6501186.1"/>
    </source>
</evidence>
<name>A0ABV3YPI7_9PSED</name>
<dbReference type="PROSITE" id="PS51257">
    <property type="entry name" value="PROKAR_LIPOPROTEIN"/>
    <property type="match status" value="1"/>
</dbReference>
<organism evidence="2 3">
    <name type="scientific">Pseudomonas zhanjiangensis</name>
    <dbReference type="NCBI Taxonomy" id="3239015"/>
    <lineage>
        <taxon>Bacteria</taxon>
        <taxon>Pseudomonadati</taxon>
        <taxon>Pseudomonadota</taxon>
        <taxon>Gammaproteobacteria</taxon>
        <taxon>Pseudomonadales</taxon>
        <taxon>Pseudomonadaceae</taxon>
        <taxon>Pseudomonas</taxon>
    </lineage>
</organism>
<dbReference type="EMBL" id="JBFTEG010000002">
    <property type="protein sequence ID" value="MEX6501186.1"/>
    <property type="molecule type" value="Genomic_DNA"/>
</dbReference>
<evidence type="ECO:0000256" key="1">
    <source>
        <dbReference type="SAM" id="SignalP"/>
    </source>
</evidence>
<feature type="chain" id="PRO_5045690646" description="Lipoprotein" evidence="1">
    <location>
        <begin position="28"/>
        <end position="184"/>
    </location>
</feature>
<proteinExistence type="predicted"/>
<protein>
    <recommendedName>
        <fullName evidence="4">Lipoprotein</fullName>
    </recommendedName>
</protein>
<keyword evidence="3" id="KW-1185">Reference proteome</keyword>
<sequence>MKAWGLLVALCCSLLSGCLVTFREPIAANEAAPIPLLGSWARTNEWGEQQFLEISRAGPNLYKARTYQGSLDNLDSEREYGFTVALHGQRWYLSAGLPKRLGANFVIAGFELTAGNELVLYNLDVDRVLNEIEQGRLAGETVEIAEGEEGVLISSPMEQVFAYLDDPANSDVFVEVARYQRIGQ</sequence>
<evidence type="ECO:0008006" key="4">
    <source>
        <dbReference type="Google" id="ProtNLM"/>
    </source>
</evidence>
<comment type="caution">
    <text evidence="2">The sequence shown here is derived from an EMBL/GenBank/DDBJ whole genome shotgun (WGS) entry which is preliminary data.</text>
</comment>
<keyword evidence="1" id="KW-0732">Signal</keyword>
<reference evidence="2 3" key="1">
    <citation type="submission" date="2024-07" db="EMBL/GenBank/DDBJ databases">
        <authorList>
            <person name="Li M."/>
        </authorList>
    </citation>
    <scope>NUCLEOTIDE SEQUENCE [LARGE SCALE GENOMIC DNA]</scope>
    <source>
        <strain evidence="2 3">25A3E</strain>
    </source>
</reference>
<gene>
    <name evidence="2" type="ORF">AB5S05_03855</name>
</gene>
<accession>A0ABV3YPI7</accession>
<evidence type="ECO:0000313" key="3">
    <source>
        <dbReference type="Proteomes" id="UP001560296"/>
    </source>
</evidence>
<dbReference type="RefSeq" id="WP_369286132.1">
    <property type="nucleotide sequence ID" value="NZ_JBFTEG010000002.1"/>
</dbReference>
<dbReference type="Proteomes" id="UP001560296">
    <property type="component" value="Unassembled WGS sequence"/>
</dbReference>
<feature type="signal peptide" evidence="1">
    <location>
        <begin position="1"/>
        <end position="27"/>
    </location>
</feature>